<dbReference type="STRING" id="1085623.GNIT_1518"/>
<dbReference type="EMBL" id="CP003060">
    <property type="protein sequence ID" value="AEP29636.1"/>
    <property type="molecule type" value="Genomic_DNA"/>
</dbReference>
<organism evidence="1 2">
    <name type="scientific">Glaciecola nitratireducens (strain JCM 12485 / KCTC 12276 / FR1064)</name>
    <dbReference type="NCBI Taxonomy" id="1085623"/>
    <lineage>
        <taxon>Bacteria</taxon>
        <taxon>Pseudomonadati</taxon>
        <taxon>Pseudomonadota</taxon>
        <taxon>Gammaproteobacteria</taxon>
        <taxon>Alteromonadales</taxon>
        <taxon>Alteromonadaceae</taxon>
        <taxon>Brumicola</taxon>
    </lineage>
</organism>
<evidence type="ECO:0000313" key="1">
    <source>
        <dbReference type="EMBL" id="AEP29636.1"/>
    </source>
</evidence>
<keyword evidence="2" id="KW-1185">Reference proteome</keyword>
<name>G4QGJ9_GLANF</name>
<dbReference type="Proteomes" id="UP000009282">
    <property type="component" value="Chromosome"/>
</dbReference>
<reference evidence="1 2" key="1">
    <citation type="journal article" date="2011" name="J. Bacteriol.">
        <title>Complete genome sequence of seawater bacterium Glaciecola nitratireducens FR1064T.</title>
        <authorList>
            <person name="Bian F."/>
            <person name="Qin Q.L."/>
            <person name="Xie B.B."/>
            <person name="Shu Y.L."/>
            <person name="Zhang X.Y."/>
            <person name="Yu Y."/>
            <person name="Chen B."/>
            <person name="Chen X.L."/>
            <person name="Zhou B.C."/>
            <person name="Zhang Y.Z."/>
        </authorList>
    </citation>
    <scope>NUCLEOTIDE SEQUENCE [LARGE SCALE GENOMIC DNA]</scope>
    <source>
        <strain evidence="2">JCM 12485 / KCTC 12276 / FR1064</strain>
    </source>
</reference>
<evidence type="ECO:0000313" key="2">
    <source>
        <dbReference type="Proteomes" id="UP000009282"/>
    </source>
</evidence>
<gene>
    <name evidence="1" type="ordered locus">GNIT_1518</name>
</gene>
<accession>G4QGJ9</accession>
<protein>
    <submittedName>
        <fullName evidence="1">Uncharacterized protein</fullName>
    </submittedName>
</protein>
<dbReference type="KEGG" id="gni:GNIT_1518"/>
<sequence>MALSAALLLTGCNSTPHKASVDPLQGRLNSNTLTEASSIERLDTECHSDVLQRENSVGNSADIAQQIALANAALRCIENKSFFPQHPDKQMAMQLNALAVVNFIKAGETQMAEKSLTQFRQQFPQQDLLFADYTSFVDTAVALLQHSELSVHQLSVLNINKALRHELKRNDYWLRN</sequence>
<dbReference type="AlphaFoldDB" id="G4QGJ9"/>
<dbReference type="HOGENOM" id="CLU_1523053_0_0_6"/>
<proteinExistence type="predicted"/>